<dbReference type="EMBL" id="KZ303842">
    <property type="protein sequence ID" value="PHZ17553.1"/>
    <property type="molecule type" value="Genomic_DNA"/>
</dbReference>
<evidence type="ECO:0000313" key="2">
    <source>
        <dbReference type="Proteomes" id="UP000242254"/>
    </source>
</evidence>
<name>A0A2G4T962_RHIZD</name>
<reference evidence="1 2" key="1">
    <citation type="journal article" date="2016" name="Proc. Natl. Acad. Sci. U.S.A.">
        <title>Lipid metabolic changes in an early divergent fungus govern the establishment of a mutualistic symbiosis with endobacteria.</title>
        <authorList>
            <person name="Lastovetsky O.A."/>
            <person name="Gaspar M.L."/>
            <person name="Mondo S.J."/>
            <person name="LaButti K.M."/>
            <person name="Sandor L."/>
            <person name="Grigoriev I.V."/>
            <person name="Henry S.A."/>
            <person name="Pawlowska T.E."/>
        </authorList>
    </citation>
    <scope>NUCLEOTIDE SEQUENCE [LARGE SCALE GENOMIC DNA]</scope>
    <source>
        <strain evidence="1 2">ATCC 52813</strain>
    </source>
</reference>
<dbReference type="AlphaFoldDB" id="A0A2G4T962"/>
<protein>
    <recommendedName>
        <fullName evidence="3">SWIM-type domain-containing protein</fullName>
    </recommendedName>
</protein>
<dbReference type="GeneID" id="35445627"/>
<accession>A0A2G4T962</accession>
<dbReference type="STRING" id="1340429.A0A2G4T962"/>
<evidence type="ECO:0000313" key="1">
    <source>
        <dbReference type="EMBL" id="PHZ17553.1"/>
    </source>
</evidence>
<gene>
    <name evidence="1" type="ORF">RHIMIDRAFT_310238</name>
</gene>
<sequence length="146" mass="17312">MGTNNYGESWHNQLKISYLQKIRNKKVARLVYILVNDVEEGFLSHIERIGMNIGRMGPEAGKARRRELEAEESFNNAKESYEARVENNTTKDCSYLEFRYQNRACKHMFFLTRCAEYNVWRGSVILKQQAMKDRNLKLKMSYKKNM</sequence>
<keyword evidence="2" id="KW-1185">Reference proteome</keyword>
<organism evidence="1 2">
    <name type="scientific">Rhizopus microsporus ATCC 52813</name>
    <dbReference type="NCBI Taxonomy" id="1340429"/>
    <lineage>
        <taxon>Eukaryota</taxon>
        <taxon>Fungi</taxon>
        <taxon>Fungi incertae sedis</taxon>
        <taxon>Mucoromycota</taxon>
        <taxon>Mucoromycotina</taxon>
        <taxon>Mucoromycetes</taxon>
        <taxon>Mucorales</taxon>
        <taxon>Mucorineae</taxon>
        <taxon>Rhizopodaceae</taxon>
        <taxon>Rhizopus</taxon>
    </lineage>
</organism>
<evidence type="ECO:0008006" key="3">
    <source>
        <dbReference type="Google" id="ProtNLM"/>
    </source>
</evidence>
<dbReference type="Proteomes" id="UP000242254">
    <property type="component" value="Unassembled WGS sequence"/>
</dbReference>
<dbReference type="RefSeq" id="XP_023471261.1">
    <property type="nucleotide sequence ID" value="XM_023614638.1"/>
</dbReference>
<proteinExistence type="predicted"/>